<dbReference type="PROSITE" id="PS51352">
    <property type="entry name" value="THIOREDOXIN_2"/>
    <property type="match status" value="3"/>
</dbReference>
<accession>A0A1B6DFB0</accession>
<keyword evidence="2 6" id="KW-0732">Signal</keyword>
<protein>
    <recommendedName>
        <fullName evidence="7">Thioredoxin domain-containing protein</fullName>
    </recommendedName>
</protein>
<dbReference type="SUPFAM" id="SSF52833">
    <property type="entry name" value="Thioredoxin-like"/>
    <property type="match status" value="3"/>
</dbReference>
<dbReference type="InterPro" id="IPR017937">
    <property type="entry name" value="Thioredoxin_CS"/>
</dbReference>
<sequence>MILITRNFNKWISCLALGSFLGISISLVKCLEEGEKCKKYDKKMFTSEIKNNNQFVMFYAPWCTYCKRLSPTWEELANIYNEEEKSKVVIAKVDCTVDTELCSIQDVTGYPTLKFFKMGESGDTGVKFKGTRDLSTLTSFINTNLGIIDKETNGDGSPYAVGGLIELTDTNFEKYTDKGNYFIKFYAPWCGHCQKLAPTWEELAKTFESDETVNIAKIDCTEHKSMCSLYDVKGYPTLLWFQDGKKVEVYHGQRNHDDLKDFISKMIGQKSEDTKNEEAADTSSSVINLISNNFEARIKTGYTFVKFFAPWCGHCKRLAPIWEELSKKFSTKSYITIAKVDCTTEENKQLCNDQEVDGYPTLFLYHNGAKLAEYNGSRGLDDLISFVNKHAASHDEL</sequence>
<gene>
    <name evidence="8" type="ORF">g.24219</name>
</gene>
<feature type="domain" description="Thioredoxin" evidence="7">
    <location>
        <begin position="134"/>
        <end position="268"/>
    </location>
</feature>
<dbReference type="Gene3D" id="3.40.30.10">
    <property type="entry name" value="Glutaredoxin"/>
    <property type="match status" value="3"/>
</dbReference>
<dbReference type="Pfam" id="PF00085">
    <property type="entry name" value="Thioredoxin"/>
    <property type="match status" value="3"/>
</dbReference>
<feature type="signal peptide" evidence="6">
    <location>
        <begin position="1"/>
        <end position="30"/>
    </location>
</feature>
<dbReference type="GO" id="GO:0006457">
    <property type="term" value="P:protein folding"/>
    <property type="evidence" value="ECO:0007669"/>
    <property type="project" value="TreeGrafter"/>
</dbReference>
<dbReference type="PROSITE" id="PS00194">
    <property type="entry name" value="THIOREDOXIN_1"/>
    <property type="match status" value="3"/>
</dbReference>
<dbReference type="InterPro" id="IPR005788">
    <property type="entry name" value="PDI_thioredoxin-like_dom"/>
</dbReference>
<evidence type="ECO:0000256" key="3">
    <source>
        <dbReference type="ARBA" id="ARBA00022737"/>
    </source>
</evidence>
<feature type="chain" id="PRO_5008581343" description="Thioredoxin domain-containing protein" evidence="6">
    <location>
        <begin position="31"/>
        <end position="397"/>
    </location>
</feature>
<evidence type="ECO:0000313" key="8">
    <source>
        <dbReference type="EMBL" id="JAS24381.1"/>
    </source>
</evidence>
<keyword evidence="3" id="KW-0677">Repeat</keyword>
<evidence type="ECO:0000256" key="5">
    <source>
        <dbReference type="RuleBase" id="RU004208"/>
    </source>
</evidence>
<keyword evidence="4" id="KW-0676">Redox-active center</keyword>
<dbReference type="InterPro" id="IPR036249">
    <property type="entry name" value="Thioredoxin-like_sf"/>
</dbReference>
<name>A0A1B6DFB0_9HEMI</name>
<feature type="domain" description="Thioredoxin" evidence="7">
    <location>
        <begin position="31"/>
        <end position="133"/>
    </location>
</feature>
<evidence type="ECO:0000256" key="2">
    <source>
        <dbReference type="ARBA" id="ARBA00022729"/>
    </source>
</evidence>
<dbReference type="AlphaFoldDB" id="A0A1B6DFB0"/>
<dbReference type="InterPro" id="IPR051063">
    <property type="entry name" value="PDI"/>
</dbReference>
<feature type="domain" description="Thioredoxin" evidence="7">
    <location>
        <begin position="280"/>
        <end position="392"/>
    </location>
</feature>
<evidence type="ECO:0000256" key="1">
    <source>
        <dbReference type="ARBA" id="ARBA00006347"/>
    </source>
</evidence>
<evidence type="ECO:0000256" key="6">
    <source>
        <dbReference type="SAM" id="SignalP"/>
    </source>
</evidence>
<dbReference type="EMBL" id="GEDC01012917">
    <property type="protein sequence ID" value="JAS24381.1"/>
    <property type="molecule type" value="Transcribed_RNA"/>
</dbReference>
<dbReference type="PANTHER" id="PTHR45672:SF3">
    <property type="entry name" value="THIOREDOXIN DOMAIN-CONTAINING PROTEIN 5"/>
    <property type="match status" value="1"/>
</dbReference>
<dbReference type="InterPro" id="IPR013766">
    <property type="entry name" value="Thioredoxin_domain"/>
</dbReference>
<organism evidence="8">
    <name type="scientific">Clastoptera arizonana</name>
    <name type="common">Arizona spittle bug</name>
    <dbReference type="NCBI Taxonomy" id="38151"/>
    <lineage>
        <taxon>Eukaryota</taxon>
        <taxon>Metazoa</taxon>
        <taxon>Ecdysozoa</taxon>
        <taxon>Arthropoda</taxon>
        <taxon>Hexapoda</taxon>
        <taxon>Insecta</taxon>
        <taxon>Pterygota</taxon>
        <taxon>Neoptera</taxon>
        <taxon>Paraneoptera</taxon>
        <taxon>Hemiptera</taxon>
        <taxon>Auchenorrhyncha</taxon>
        <taxon>Cercopoidea</taxon>
        <taxon>Clastopteridae</taxon>
        <taxon>Clastoptera</taxon>
    </lineage>
</organism>
<dbReference type="PANTHER" id="PTHR45672">
    <property type="entry name" value="PROTEIN DISULFIDE-ISOMERASE C17H9.14C-RELATED"/>
    <property type="match status" value="1"/>
</dbReference>
<evidence type="ECO:0000256" key="4">
    <source>
        <dbReference type="ARBA" id="ARBA00023284"/>
    </source>
</evidence>
<dbReference type="NCBIfam" id="TIGR01126">
    <property type="entry name" value="pdi_dom"/>
    <property type="match status" value="1"/>
</dbReference>
<comment type="similarity">
    <text evidence="1 5">Belongs to the protein disulfide isomerase family.</text>
</comment>
<dbReference type="PRINTS" id="PR00421">
    <property type="entry name" value="THIOREDOXIN"/>
</dbReference>
<dbReference type="GO" id="GO:0005783">
    <property type="term" value="C:endoplasmic reticulum"/>
    <property type="evidence" value="ECO:0007669"/>
    <property type="project" value="TreeGrafter"/>
</dbReference>
<reference evidence="8" key="1">
    <citation type="submission" date="2015-12" db="EMBL/GenBank/DDBJ databases">
        <title>De novo transcriptome assembly of four potential Pierce s Disease insect vectors from Arizona vineyards.</title>
        <authorList>
            <person name="Tassone E.E."/>
        </authorList>
    </citation>
    <scope>NUCLEOTIDE SEQUENCE</scope>
</reference>
<evidence type="ECO:0000259" key="7">
    <source>
        <dbReference type="PROSITE" id="PS51352"/>
    </source>
</evidence>
<proteinExistence type="inferred from homology"/>
<dbReference type="GO" id="GO:0003756">
    <property type="term" value="F:protein disulfide isomerase activity"/>
    <property type="evidence" value="ECO:0007669"/>
    <property type="project" value="InterPro"/>
</dbReference>